<feature type="compositionally biased region" description="Basic and acidic residues" evidence="5">
    <location>
        <begin position="429"/>
        <end position="441"/>
    </location>
</feature>
<feature type="compositionally biased region" description="Basic and acidic residues" evidence="5">
    <location>
        <begin position="575"/>
        <end position="591"/>
    </location>
</feature>
<dbReference type="GO" id="GO:0005739">
    <property type="term" value="C:mitochondrion"/>
    <property type="evidence" value="ECO:0007669"/>
    <property type="project" value="UniProtKB-SubCell"/>
</dbReference>
<evidence type="ECO:0000256" key="3">
    <source>
        <dbReference type="ARBA" id="ARBA00023128"/>
    </source>
</evidence>
<evidence type="ECO:0000256" key="6">
    <source>
        <dbReference type="SAM" id="SignalP"/>
    </source>
</evidence>
<dbReference type="GO" id="GO:0005634">
    <property type="term" value="C:nucleus"/>
    <property type="evidence" value="ECO:0007669"/>
    <property type="project" value="TreeGrafter"/>
</dbReference>
<dbReference type="PANTHER" id="PTHR23354:SF62">
    <property type="entry name" value="MUSTARD, ISOFORM V"/>
    <property type="match status" value="1"/>
</dbReference>
<evidence type="ECO:0000256" key="4">
    <source>
        <dbReference type="ARBA" id="ARBA00040604"/>
    </source>
</evidence>
<feature type="region of interest" description="Disordered" evidence="5">
    <location>
        <begin position="300"/>
        <end position="330"/>
    </location>
</feature>
<keyword evidence="9" id="KW-1185">Reference proteome</keyword>
<dbReference type="Pfam" id="PF07534">
    <property type="entry name" value="TLD"/>
    <property type="match status" value="1"/>
</dbReference>
<dbReference type="SMART" id="SM00584">
    <property type="entry name" value="TLDc"/>
    <property type="match status" value="1"/>
</dbReference>
<evidence type="ECO:0000256" key="5">
    <source>
        <dbReference type="SAM" id="MobiDB-lite"/>
    </source>
</evidence>
<accession>A0A484BM09</accession>
<comment type="similarity">
    <text evidence="2">Belongs to the OXR1 family.</text>
</comment>
<protein>
    <recommendedName>
        <fullName evidence="4">Oxidation resistance protein 1</fullName>
    </recommendedName>
</protein>
<keyword evidence="6" id="KW-0732">Signal</keyword>
<keyword evidence="3" id="KW-0496">Mitochondrion</keyword>
<dbReference type="OrthoDB" id="26679at2759"/>
<dbReference type="PANTHER" id="PTHR23354">
    <property type="entry name" value="NUCLEOLAR PROTEIN 7/ESTROGEN RECEPTOR COACTIVATOR-RELATED"/>
    <property type="match status" value="1"/>
</dbReference>
<proteinExistence type="inferred from homology"/>
<feature type="region of interest" description="Disordered" evidence="5">
    <location>
        <begin position="343"/>
        <end position="373"/>
    </location>
</feature>
<comment type="subcellular location">
    <subcellularLocation>
        <location evidence="1">Mitochondrion</location>
    </subcellularLocation>
</comment>
<dbReference type="Proteomes" id="UP000295192">
    <property type="component" value="Unassembled WGS sequence"/>
</dbReference>
<evidence type="ECO:0000256" key="1">
    <source>
        <dbReference type="ARBA" id="ARBA00004173"/>
    </source>
</evidence>
<evidence type="ECO:0000256" key="2">
    <source>
        <dbReference type="ARBA" id="ARBA00009540"/>
    </source>
</evidence>
<gene>
    <name evidence="8" type="ORF">AWZ03_004778</name>
</gene>
<feature type="region of interest" description="Disordered" evidence="5">
    <location>
        <begin position="429"/>
        <end position="451"/>
    </location>
</feature>
<feature type="signal peptide" evidence="6">
    <location>
        <begin position="1"/>
        <end position="18"/>
    </location>
</feature>
<dbReference type="GO" id="GO:0006979">
    <property type="term" value="P:response to oxidative stress"/>
    <property type="evidence" value="ECO:0007669"/>
    <property type="project" value="TreeGrafter"/>
</dbReference>
<dbReference type="InterPro" id="IPR006571">
    <property type="entry name" value="TLDc_dom"/>
</dbReference>
<dbReference type="AlphaFoldDB" id="A0A484BM09"/>
<feature type="domain" description="TLDc" evidence="7">
    <location>
        <begin position="705"/>
        <end position="866"/>
    </location>
</feature>
<reference evidence="8 9" key="1">
    <citation type="journal article" date="2019" name="J. Hered.">
        <title>An Improved Genome Assembly for Drosophila navojoa, the Basal Species in the mojavensis Cluster.</title>
        <authorList>
            <person name="Vanderlinde T."/>
            <person name="Dupim E.G."/>
            <person name="Nazario-Yepiz N.O."/>
            <person name="Carvalho A.B."/>
        </authorList>
    </citation>
    <scope>NUCLEOTIDE SEQUENCE [LARGE SCALE GENOMIC DNA]</scope>
    <source>
        <strain evidence="8">Navoj_Jal97</strain>
        <tissue evidence="8">Whole organism</tissue>
    </source>
</reference>
<comment type="caution">
    <text evidence="8">The sequence shown here is derived from an EMBL/GenBank/DDBJ whole genome shotgun (WGS) entry which is preliminary data.</text>
</comment>
<feature type="compositionally biased region" description="Acidic residues" evidence="5">
    <location>
        <begin position="355"/>
        <end position="367"/>
    </location>
</feature>
<feature type="region of interest" description="Disordered" evidence="5">
    <location>
        <begin position="484"/>
        <end position="614"/>
    </location>
</feature>
<name>A0A484BM09_DRONA</name>
<dbReference type="PROSITE" id="PS51886">
    <property type="entry name" value="TLDC"/>
    <property type="match status" value="1"/>
</dbReference>
<dbReference type="EMBL" id="LSRL02000029">
    <property type="protein sequence ID" value="TDG48875.1"/>
    <property type="molecule type" value="Genomic_DNA"/>
</dbReference>
<organism evidence="8 9">
    <name type="scientific">Drosophila navojoa</name>
    <name type="common">Fruit fly</name>
    <dbReference type="NCBI Taxonomy" id="7232"/>
    <lineage>
        <taxon>Eukaryota</taxon>
        <taxon>Metazoa</taxon>
        <taxon>Ecdysozoa</taxon>
        <taxon>Arthropoda</taxon>
        <taxon>Hexapoda</taxon>
        <taxon>Insecta</taxon>
        <taxon>Pterygota</taxon>
        <taxon>Neoptera</taxon>
        <taxon>Endopterygota</taxon>
        <taxon>Diptera</taxon>
        <taxon>Brachycera</taxon>
        <taxon>Muscomorpha</taxon>
        <taxon>Ephydroidea</taxon>
        <taxon>Drosophilidae</taxon>
        <taxon>Drosophila</taxon>
    </lineage>
</organism>
<sequence length="866" mass="98512">MWFIVGLFALVAVGGVAGRKWGRYLYLHYGRHFLPRSMLAIKNRSPTPPLSPTKDDQSLEALLDESGEMHETIRKLAASTTCNNMSSTKRFNLSQMALQSSCAHNALKSVRKLYMRSGATNVALLRQTSAPTEKKPVELSGPPATKAARVGHLSKVIGVKKTLVNQMQGMVQRMQPHVRSQSLLLSQKSNGSKYRIYGQTRLFSSMSSLASSSTVLHPASRQLPLLQRRRLSHASYQPRALPQGSVVQQRYSQLGHMYDRRKGEMAKDISRSIQSELMDVDLTTKRLISCARNKPDLLAEQSEQEAQRQRQQMEQQEMQLRINQQHHQQHPLRYNPFKIWKQQRSARPAAKATVDEADQPQEEEEELEGKRRNRKLKAKLSELYASSDKKTRKLQYQSALTAESPMPVDSEAEKLAYYKQLAEERNAITSEHERQREREEAAALASAGNNRMDDQHYQTKIESNLMSASQRVYNKRYEGYRNQAEARSKEARPMVTRNAVQPVSLLEQSKPKSETDSPAPATPVKTTSRPLSARCMYKPDGKSKSSAAISKHTTPKARAQKKLFKKLSQTMSKSSKLDLSNRRDRSLRYRSDTSSSNWSRPIHSNYEPRGRDLRMGEMREPQISDGNYTSDSLQNDVQMPRKYTKESAVRRLGSVYDRRNGHAHFAEQRMHVLSMSQDEYRKTSLFATSSFDLDFPIPDLIGKTEILTEEHREKLCAHLPARAEGYSWSLIFSTSQHGFALNSLYRKMARLESPVLIVIEDTEHNVFGALTSCALHVSDHFYGTGESLLYKFNPSFKVFHWTGENMYFIKGNMESLSIGAGDGRFGLWLDGDLNQGRSQHCSTYGNEPLAPQEDFVIKTLECWAFV</sequence>
<evidence type="ECO:0000313" key="8">
    <source>
        <dbReference type="EMBL" id="TDG48875.1"/>
    </source>
</evidence>
<evidence type="ECO:0000313" key="9">
    <source>
        <dbReference type="Proteomes" id="UP000295192"/>
    </source>
</evidence>
<dbReference type="OMA" id="DPMQGWK"/>
<feature type="compositionally biased region" description="Low complexity" evidence="5">
    <location>
        <begin position="309"/>
        <end position="319"/>
    </location>
</feature>
<feature type="compositionally biased region" description="Basic residues" evidence="5">
    <location>
        <begin position="553"/>
        <end position="565"/>
    </location>
</feature>
<evidence type="ECO:0000259" key="7">
    <source>
        <dbReference type="PROSITE" id="PS51886"/>
    </source>
</evidence>
<feature type="chain" id="PRO_5019770687" description="Oxidation resistance protein 1" evidence="6">
    <location>
        <begin position="19"/>
        <end position="866"/>
    </location>
</feature>